<evidence type="ECO:0000256" key="9">
    <source>
        <dbReference type="SAM" id="MobiDB-lite"/>
    </source>
</evidence>
<feature type="compositionally biased region" description="Low complexity" evidence="9">
    <location>
        <begin position="407"/>
        <end position="425"/>
    </location>
</feature>
<dbReference type="InterPro" id="IPR000433">
    <property type="entry name" value="Znf_ZZ"/>
</dbReference>
<dbReference type="Pfam" id="PF05605">
    <property type="entry name" value="zf-Di19"/>
    <property type="match status" value="1"/>
</dbReference>
<evidence type="ECO:0000256" key="5">
    <source>
        <dbReference type="ARBA" id="ARBA00022723"/>
    </source>
</evidence>
<feature type="compositionally biased region" description="Low complexity" evidence="9">
    <location>
        <begin position="440"/>
        <end position="460"/>
    </location>
</feature>
<dbReference type="GO" id="GO:0005886">
    <property type="term" value="C:plasma membrane"/>
    <property type="evidence" value="ECO:0007669"/>
    <property type="project" value="TreeGrafter"/>
</dbReference>
<evidence type="ECO:0000256" key="7">
    <source>
        <dbReference type="ARBA" id="ARBA00022833"/>
    </source>
</evidence>
<feature type="domain" description="ZZ-type" evidence="10">
    <location>
        <begin position="4"/>
        <end position="60"/>
    </location>
</feature>
<dbReference type="SMART" id="SM00291">
    <property type="entry name" value="ZnF_ZZ"/>
    <property type="match status" value="1"/>
</dbReference>
<feature type="region of interest" description="Disordered" evidence="9">
    <location>
        <begin position="407"/>
        <end position="484"/>
    </location>
</feature>
<keyword evidence="4" id="KW-0808">Transferase</keyword>
<dbReference type="InterPro" id="IPR043145">
    <property type="entry name" value="Znf_ZZ_sf"/>
</dbReference>
<dbReference type="PROSITE" id="PS01357">
    <property type="entry name" value="ZF_ZZ_1"/>
    <property type="match status" value="1"/>
</dbReference>
<feature type="region of interest" description="Disordered" evidence="9">
    <location>
        <begin position="224"/>
        <end position="246"/>
    </location>
</feature>
<evidence type="ECO:0000259" key="10">
    <source>
        <dbReference type="PROSITE" id="PS50135"/>
    </source>
</evidence>
<dbReference type="GO" id="GO:0099536">
    <property type="term" value="P:synaptic signaling"/>
    <property type="evidence" value="ECO:0007669"/>
    <property type="project" value="TreeGrafter"/>
</dbReference>
<evidence type="ECO:0000256" key="1">
    <source>
        <dbReference type="ARBA" id="ARBA00000900"/>
    </source>
</evidence>
<keyword evidence="7" id="KW-0862">Zinc</keyword>
<keyword evidence="5" id="KW-0479">Metal-binding</keyword>
<comment type="similarity">
    <text evidence="2">Belongs to the KCMF1 family.</text>
</comment>
<evidence type="ECO:0000256" key="6">
    <source>
        <dbReference type="ARBA" id="ARBA00022771"/>
    </source>
</evidence>
<dbReference type="AlphaFoldDB" id="A0A7R9Q125"/>
<evidence type="ECO:0000313" key="12">
    <source>
        <dbReference type="Proteomes" id="UP000759131"/>
    </source>
</evidence>
<feature type="compositionally biased region" description="Low complexity" evidence="9">
    <location>
        <begin position="149"/>
        <end position="161"/>
    </location>
</feature>
<protein>
    <recommendedName>
        <fullName evidence="3">RING-type E3 ubiquitin transferase</fullName>
        <ecNumber evidence="3">2.3.2.27</ecNumber>
    </recommendedName>
</protein>
<evidence type="ECO:0000256" key="2">
    <source>
        <dbReference type="ARBA" id="ARBA00010938"/>
    </source>
</evidence>
<proteinExistence type="inferred from homology"/>
<feature type="region of interest" description="Disordered" evidence="9">
    <location>
        <begin position="139"/>
        <end position="162"/>
    </location>
</feature>
<dbReference type="GO" id="GO:0008270">
    <property type="term" value="F:zinc ion binding"/>
    <property type="evidence" value="ECO:0007669"/>
    <property type="project" value="UniProtKB-KW"/>
</dbReference>
<dbReference type="InterPro" id="IPR050774">
    <property type="entry name" value="KCMF1/Dystrophin"/>
</dbReference>
<dbReference type="SUPFAM" id="SSF57850">
    <property type="entry name" value="RING/U-box"/>
    <property type="match status" value="1"/>
</dbReference>
<name>A0A7R9Q125_9ACAR</name>
<evidence type="ECO:0000256" key="3">
    <source>
        <dbReference type="ARBA" id="ARBA00012483"/>
    </source>
</evidence>
<organism evidence="11">
    <name type="scientific">Medioppia subpectinata</name>
    <dbReference type="NCBI Taxonomy" id="1979941"/>
    <lineage>
        <taxon>Eukaryota</taxon>
        <taxon>Metazoa</taxon>
        <taxon>Ecdysozoa</taxon>
        <taxon>Arthropoda</taxon>
        <taxon>Chelicerata</taxon>
        <taxon>Arachnida</taxon>
        <taxon>Acari</taxon>
        <taxon>Acariformes</taxon>
        <taxon>Sarcoptiformes</taxon>
        <taxon>Oribatida</taxon>
        <taxon>Brachypylina</taxon>
        <taxon>Oppioidea</taxon>
        <taxon>Oppiidae</taxon>
        <taxon>Medioppia</taxon>
    </lineage>
</organism>
<keyword evidence="6 8" id="KW-0863">Zinc-finger</keyword>
<evidence type="ECO:0000256" key="4">
    <source>
        <dbReference type="ARBA" id="ARBA00022679"/>
    </source>
</evidence>
<comment type="catalytic activity">
    <reaction evidence="1">
        <text>S-ubiquitinyl-[E2 ubiquitin-conjugating enzyme]-L-cysteine + [acceptor protein]-L-lysine = [E2 ubiquitin-conjugating enzyme]-L-cysteine + N(6)-ubiquitinyl-[acceptor protein]-L-lysine.</text>
        <dbReference type="EC" id="2.3.2.27"/>
    </reaction>
</comment>
<dbReference type="GO" id="GO:0061630">
    <property type="term" value="F:ubiquitin protein ligase activity"/>
    <property type="evidence" value="ECO:0007669"/>
    <property type="project" value="UniProtKB-EC"/>
</dbReference>
<dbReference type="PANTHER" id="PTHR12268">
    <property type="entry name" value="E3 UBIQUITIN-PROTEIN LIGASE KCMF1"/>
    <property type="match status" value="1"/>
</dbReference>
<dbReference type="InterPro" id="IPR008598">
    <property type="entry name" value="Di19_Zn-bd"/>
</dbReference>
<dbReference type="EC" id="2.3.2.27" evidence="3"/>
<dbReference type="GO" id="GO:0045202">
    <property type="term" value="C:synapse"/>
    <property type="evidence" value="ECO:0007669"/>
    <property type="project" value="GOC"/>
</dbReference>
<dbReference type="Pfam" id="PF00569">
    <property type="entry name" value="ZZ"/>
    <property type="match status" value="1"/>
</dbReference>
<gene>
    <name evidence="11" type="ORF">OSB1V03_LOCUS8731</name>
</gene>
<sequence>MSHHEGVSCDSCLKGNFRGRRFKCLICFDYDLCAACFESGVTSTRHTTDHPMQCILTRSDFDIYYGGETVSVEQPQAYTCPFCTRMGFTEATLQEHVTSEHADTNTEVVCPVCAALPGEPQTAIRGRRAPHPTRGLNSVRARRSQMQFSSNSGLSSLTSNNRDSMDPIAELLSQLSGVRRAANLGQSHPTPQLQQLQMQLQLDRTSSTPLRQPFDRAPIERVIRRHQQQSSQQQLQSNSSQSAVNGTQQQLPYVVLMEPNPSPATLAAAAAAVTQTNSTGNQNTTTSIATSKSANSSQFLLSRCNEVVFSDSEQQLIEVQRVDRSLFVQELLLTTLTESLNLDETHPNSRSDVQSYEQYVNHTYNDLSNDDNDERLVLGAENENHSNVNCNENERPTALHLYNSAKQHTNPNQPLQTQQHLQQPLLHRRQQNKSRQTSGSRVNSTAAAANTNTSRNVNRTGGTSPNASTRRKVLRGQPSEPPPH</sequence>
<feature type="compositionally biased region" description="Low complexity" evidence="9">
    <location>
        <begin position="228"/>
        <end position="242"/>
    </location>
</feature>
<reference evidence="11" key="1">
    <citation type="submission" date="2020-11" db="EMBL/GenBank/DDBJ databases">
        <authorList>
            <person name="Tran Van P."/>
        </authorList>
    </citation>
    <scope>NUCLEOTIDE SEQUENCE</scope>
</reference>
<dbReference type="GO" id="GO:0023051">
    <property type="term" value="P:regulation of signaling"/>
    <property type="evidence" value="ECO:0007669"/>
    <property type="project" value="UniProtKB-ARBA"/>
</dbReference>
<dbReference type="Gene3D" id="3.30.60.90">
    <property type="match status" value="1"/>
</dbReference>
<dbReference type="GO" id="GO:0010646">
    <property type="term" value="P:regulation of cell communication"/>
    <property type="evidence" value="ECO:0007669"/>
    <property type="project" value="UniProtKB-ARBA"/>
</dbReference>
<evidence type="ECO:0000256" key="8">
    <source>
        <dbReference type="PROSITE-ProRule" id="PRU00228"/>
    </source>
</evidence>
<keyword evidence="12" id="KW-1185">Reference proteome</keyword>
<dbReference type="EMBL" id="CAJPIZ010005573">
    <property type="protein sequence ID" value="CAG2108739.1"/>
    <property type="molecule type" value="Genomic_DNA"/>
</dbReference>
<dbReference type="EMBL" id="OC860148">
    <property type="protein sequence ID" value="CAD7628309.1"/>
    <property type="molecule type" value="Genomic_DNA"/>
</dbReference>
<dbReference type="PROSITE" id="PS50135">
    <property type="entry name" value="ZF_ZZ_2"/>
    <property type="match status" value="1"/>
</dbReference>
<dbReference type="Proteomes" id="UP000759131">
    <property type="component" value="Unassembled WGS sequence"/>
</dbReference>
<accession>A0A7R9Q125</accession>
<dbReference type="OrthoDB" id="7873042at2759"/>
<evidence type="ECO:0000313" key="11">
    <source>
        <dbReference type="EMBL" id="CAD7628309.1"/>
    </source>
</evidence>
<dbReference type="PANTHER" id="PTHR12268:SF13">
    <property type="entry name" value="E3 UBIQUITIN-PROTEIN LIGASE KCMF1"/>
    <property type="match status" value="1"/>
</dbReference>
<dbReference type="CDD" id="cd02338">
    <property type="entry name" value="ZZ_PCMF_like"/>
    <property type="match status" value="1"/>
</dbReference>